<sequence length="96" mass="10262">MNIGVFECLVCARYYYSLATKGYAIGVLGTDLSGANAINSYSSCGLDSADFKYTGSSRGVEIRIVPSLGLKDNSGDIALVTSKCHDLTNKQLEKLK</sequence>
<name>A0A0N4VBZ4_ENTVE</name>
<evidence type="ECO:0000313" key="2">
    <source>
        <dbReference type="Proteomes" id="UP000274131"/>
    </source>
</evidence>
<protein>
    <submittedName>
        <fullName evidence="3">ANF_receptor domain-containing protein</fullName>
    </submittedName>
</protein>
<evidence type="ECO:0000313" key="1">
    <source>
        <dbReference type="EMBL" id="VDD92801.1"/>
    </source>
</evidence>
<accession>A0A0N4VBZ4</accession>
<evidence type="ECO:0000313" key="3">
    <source>
        <dbReference type="WBParaSite" id="EVEC_0000806801-mRNA-1"/>
    </source>
</evidence>
<keyword evidence="2" id="KW-1185">Reference proteome</keyword>
<reference evidence="3" key="1">
    <citation type="submission" date="2017-02" db="UniProtKB">
        <authorList>
            <consortium name="WormBaseParasite"/>
        </authorList>
    </citation>
    <scope>IDENTIFICATION</scope>
</reference>
<proteinExistence type="predicted"/>
<dbReference type="WBParaSite" id="EVEC_0000806801-mRNA-1">
    <property type="protein sequence ID" value="EVEC_0000806801-mRNA-1"/>
    <property type="gene ID" value="EVEC_0000806801"/>
</dbReference>
<dbReference type="Proteomes" id="UP000274131">
    <property type="component" value="Unassembled WGS sequence"/>
</dbReference>
<dbReference type="EMBL" id="UXUI01008974">
    <property type="protein sequence ID" value="VDD92801.1"/>
    <property type="molecule type" value="Genomic_DNA"/>
</dbReference>
<organism evidence="3">
    <name type="scientific">Enterobius vermicularis</name>
    <name type="common">Human pinworm</name>
    <dbReference type="NCBI Taxonomy" id="51028"/>
    <lineage>
        <taxon>Eukaryota</taxon>
        <taxon>Metazoa</taxon>
        <taxon>Ecdysozoa</taxon>
        <taxon>Nematoda</taxon>
        <taxon>Chromadorea</taxon>
        <taxon>Rhabditida</taxon>
        <taxon>Spirurina</taxon>
        <taxon>Oxyuridomorpha</taxon>
        <taxon>Oxyuroidea</taxon>
        <taxon>Oxyuridae</taxon>
        <taxon>Enterobius</taxon>
    </lineage>
</organism>
<reference evidence="1 2" key="2">
    <citation type="submission" date="2018-10" db="EMBL/GenBank/DDBJ databases">
        <authorList>
            <consortium name="Pathogen Informatics"/>
        </authorList>
    </citation>
    <scope>NUCLEOTIDE SEQUENCE [LARGE SCALE GENOMIC DNA]</scope>
</reference>
<gene>
    <name evidence="1" type="ORF">EVEC_LOCUS7552</name>
</gene>
<dbReference type="AlphaFoldDB" id="A0A0N4VBZ4"/>